<evidence type="ECO:0000256" key="7">
    <source>
        <dbReference type="SAM" id="Phobius"/>
    </source>
</evidence>
<dbReference type="Pfam" id="PF03006">
    <property type="entry name" value="HlyIII"/>
    <property type="match status" value="1"/>
</dbReference>
<evidence type="ECO:0000256" key="4">
    <source>
        <dbReference type="ARBA" id="ARBA00022989"/>
    </source>
</evidence>
<keyword evidence="5 7" id="KW-0472">Membrane</keyword>
<dbReference type="Proteomes" id="UP000001681">
    <property type="component" value="Chromosome"/>
</dbReference>
<dbReference type="HOGENOM" id="CLU_051078_1_0_9"/>
<dbReference type="InterPro" id="IPR005744">
    <property type="entry name" value="Hy-lIII"/>
</dbReference>
<dbReference type="GO" id="GO:0016020">
    <property type="term" value="C:membrane"/>
    <property type="evidence" value="ECO:0007669"/>
    <property type="project" value="InterPro"/>
</dbReference>
<organism evidence="8 9">
    <name type="scientific">Exiguobacterium sibiricum (strain DSM 17290 / CCUG 55495 / CIP 109462 / JCM 13490 / 255-15)</name>
    <dbReference type="NCBI Taxonomy" id="262543"/>
    <lineage>
        <taxon>Bacteria</taxon>
        <taxon>Bacillati</taxon>
        <taxon>Bacillota</taxon>
        <taxon>Bacilli</taxon>
        <taxon>Bacillales</taxon>
        <taxon>Bacillales Family XII. Incertae Sedis</taxon>
        <taxon>Exiguobacterium</taxon>
    </lineage>
</organism>
<reference evidence="8 9" key="1">
    <citation type="journal article" date="2006" name="Extremophiles">
        <title>Characterization of Exiguobacterium isolates from the Siberian permafrost. Description of Exiguobacterium sibiricum sp. nov.</title>
        <authorList>
            <person name="Rodrigues D.F."/>
            <person name="Goris J."/>
            <person name="Vishnivetskaya T."/>
            <person name="Gilichinsky D."/>
            <person name="Thomashow M.F."/>
            <person name="Tiedje J.M."/>
        </authorList>
    </citation>
    <scope>NUCLEOTIDE SEQUENCE [LARGE SCALE GENOMIC DNA]</scope>
    <source>
        <strain evidence="9">DSM 17290 / CIP 109462 / JCM 13490 / 255-15</strain>
    </source>
</reference>
<feature type="binding site" evidence="6">
    <location>
        <position position="213"/>
    </location>
    <ligand>
        <name>Zn(2+)</name>
        <dbReference type="ChEBI" id="CHEBI:29105"/>
    </ligand>
</feature>
<dbReference type="NCBIfam" id="TIGR01065">
    <property type="entry name" value="hlyIII"/>
    <property type="match status" value="1"/>
</dbReference>
<evidence type="ECO:0000256" key="3">
    <source>
        <dbReference type="ARBA" id="ARBA00022692"/>
    </source>
</evidence>
<gene>
    <name evidence="8" type="ordered locus">Exig_2358</name>
</gene>
<name>B1YL06_EXIS2</name>
<dbReference type="GO" id="GO:0012505">
    <property type="term" value="C:endomembrane system"/>
    <property type="evidence" value="ECO:0007669"/>
    <property type="project" value="UniProtKB-SubCell"/>
</dbReference>
<dbReference type="AlphaFoldDB" id="B1YL06"/>
<feature type="transmembrane region" description="Helical" evidence="7">
    <location>
        <begin position="63"/>
        <end position="83"/>
    </location>
</feature>
<keyword evidence="6" id="KW-0479">Metal-binding</keyword>
<feature type="binding site" evidence="6">
    <location>
        <position position="209"/>
    </location>
    <ligand>
        <name>Zn(2+)</name>
        <dbReference type="ChEBI" id="CHEBI:29105"/>
    </ligand>
</feature>
<accession>B1YL06</accession>
<evidence type="ECO:0000313" key="8">
    <source>
        <dbReference type="EMBL" id="ACB61808.1"/>
    </source>
</evidence>
<proteinExistence type="inferred from homology"/>
<comment type="similarity">
    <text evidence="2">Belongs to the UPF0073 (Hly-III) family.</text>
</comment>
<evidence type="ECO:0000256" key="6">
    <source>
        <dbReference type="PIRSR" id="PIRSR604254-1"/>
    </source>
</evidence>
<feature type="transmembrane region" description="Helical" evidence="7">
    <location>
        <begin position="104"/>
        <end position="122"/>
    </location>
</feature>
<dbReference type="PANTHER" id="PTHR20855:SF129">
    <property type="entry name" value="HEMOLYSIN-3 HOMOLOG"/>
    <property type="match status" value="1"/>
</dbReference>
<reference evidence="8 9" key="2">
    <citation type="journal article" date="2008" name="BMC Genomics">
        <title>Architecture of thermal adaptation in an Exiguobacterium sibiricum strain isolated from 3 million year old permafrost: a genome and transcriptome approach.</title>
        <authorList>
            <person name="Rodrigues D.F."/>
            <person name="Ivanova N."/>
            <person name="He Z."/>
            <person name="Huebner M."/>
            <person name="Zhou J."/>
            <person name="Tiedje J.M."/>
        </authorList>
    </citation>
    <scope>NUCLEOTIDE SEQUENCE [LARGE SCALE GENOMIC DNA]</scope>
    <source>
        <strain evidence="9">DSM 17290 / CIP 109462 / JCM 13490 / 255-15</strain>
    </source>
</reference>
<keyword evidence="9" id="KW-1185">Reference proteome</keyword>
<dbReference type="eggNOG" id="COG1272">
    <property type="taxonomic scope" value="Bacteria"/>
</dbReference>
<keyword evidence="6" id="KW-0862">Zinc</keyword>
<keyword evidence="3 7" id="KW-0812">Transmembrane</keyword>
<protein>
    <submittedName>
        <fullName evidence="8">Channel protein, hemolysin III family</fullName>
    </submittedName>
</protein>
<feature type="transmembrane region" description="Helical" evidence="7">
    <location>
        <begin position="183"/>
        <end position="203"/>
    </location>
</feature>
<sequence length="239" mass="26161">MVTKKEITKTIKDQSKETIEELLAKGDSLKEEVASAITHGLGVIFSIVALVMLILQATKSGSAWNITAVSIFGATMILLYLFSTLMHSLMHTKANKVLQILDHAGIYLLIAGSYTPFALITLRGPLGWTLLGIVWGVGILGIIWKLYSTGKHVWISNASYLILGWCCLFAIKPMYEALGLQGFLLLLGGGLAYSLGVIFYVWARLPYNHAIWHLFVLAGSVLIFLSIFYYVAPAPAPLS</sequence>
<evidence type="ECO:0000256" key="5">
    <source>
        <dbReference type="ARBA" id="ARBA00023136"/>
    </source>
</evidence>
<feature type="transmembrane region" description="Helical" evidence="7">
    <location>
        <begin position="154"/>
        <end position="171"/>
    </location>
</feature>
<reference evidence="9" key="3">
    <citation type="submission" date="2008-04" db="EMBL/GenBank/DDBJ databases">
        <title>Complete sequence of chromosome of Exiguobacterium sibiricum 255-15.</title>
        <authorList>
            <consortium name="US DOE Joint Genome Institute"/>
            <person name="Copeland A."/>
            <person name="Lucas S."/>
            <person name="Lapidus A."/>
            <person name="Glavina del Rio T."/>
            <person name="Dalin E."/>
            <person name="Tice H."/>
            <person name="Bruce D."/>
            <person name="Goodwin L."/>
            <person name="Pitluck S."/>
            <person name="Kiss H."/>
            <person name="Chertkov O."/>
            <person name="Monk C."/>
            <person name="Brettin T."/>
            <person name="Detter J.C."/>
            <person name="Han C."/>
            <person name="Kuske C.R."/>
            <person name="Schmutz J."/>
            <person name="Larimer F."/>
            <person name="Land M."/>
            <person name="Hauser L."/>
            <person name="Kyrpides N."/>
            <person name="Mikhailova N."/>
            <person name="Vishnivetskaya T."/>
            <person name="Rodrigues D.F."/>
            <person name="Gilichinsky D."/>
            <person name="Tiedje J."/>
            <person name="Richardson P."/>
        </authorList>
    </citation>
    <scope>NUCLEOTIDE SEQUENCE [LARGE SCALE GENOMIC DNA]</scope>
    <source>
        <strain evidence="9">DSM 17290 / CIP 109462 / JCM 13490 / 255-15</strain>
    </source>
</reference>
<dbReference type="KEGG" id="esi:Exig_2358"/>
<evidence type="ECO:0000256" key="2">
    <source>
        <dbReference type="ARBA" id="ARBA00008488"/>
    </source>
</evidence>
<dbReference type="EMBL" id="CP001022">
    <property type="protein sequence ID" value="ACB61808.1"/>
    <property type="molecule type" value="Genomic_DNA"/>
</dbReference>
<comment type="subcellular location">
    <subcellularLocation>
        <location evidence="1">Endomembrane system</location>
        <topology evidence="1">Multi-pass membrane protein</topology>
    </subcellularLocation>
</comment>
<keyword evidence="4 7" id="KW-1133">Transmembrane helix</keyword>
<dbReference type="PANTHER" id="PTHR20855">
    <property type="entry name" value="ADIPOR/PROGESTIN RECEPTOR-RELATED"/>
    <property type="match status" value="1"/>
</dbReference>
<dbReference type="InterPro" id="IPR004254">
    <property type="entry name" value="AdipoR/HlyIII-related"/>
</dbReference>
<dbReference type="GO" id="GO:0140911">
    <property type="term" value="F:pore-forming activity"/>
    <property type="evidence" value="ECO:0007669"/>
    <property type="project" value="InterPro"/>
</dbReference>
<dbReference type="GO" id="GO:0046872">
    <property type="term" value="F:metal ion binding"/>
    <property type="evidence" value="ECO:0007669"/>
    <property type="project" value="UniProtKB-KW"/>
</dbReference>
<feature type="transmembrane region" description="Helical" evidence="7">
    <location>
        <begin position="210"/>
        <end position="232"/>
    </location>
</feature>
<dbReference type="STRING" id="262543.Exig_2358"/>
<evidence type="ECO:0000313" key="9">
    <source>
        <dbReference type="Proteomes" id="UP000001681"/>
    </source>
</evidence>
<feature type="transmembrane region" description="Helical" evidence="7">
    <location>
        <begin position="128"/>
        <end position="147"/>
    </location>
</feature>
<feature type="transmembrane region" description="Helical" evidence="7">
    <location>
        <begin position="33"/>
        <end position="57"/>
    </location>
</feature>
<feature type="binding site" evidence="6">
    <location>
        <position position="87"/>
    </location>
    <ligand>
        <name>Zn(2+)</name>
        <dbReference type="ChEBI" id="CHEBI:29105"/>
    </ligand>
</feature>
<evidence type="ECO:0000256" key="1">
    <source>
        <dbReference type="ARBA" id="ARBA00004127"/>
    </source>
</evidence>